<dbReference type="AlphaFoldDB" id="A0A7X0C0H9"/>
<evidence type="ECO:0000313" key="3">
    <source>
        <dbReference type="EMBL" id="MBB6346329.1"/>
    </source>
</evidence>
<dbReference type="Proteomes" id="UP000583800">
    <property type="component" value="Unassembled WGS sequence"/>
</dbReference>
<comment type="caution">
    <text evidence="3">The sequence shown here is derived from an EMBL/GenBank/DDBJ whole genome shotgun (WGS) entry which is preliminary data.</text>
</comment>
<dbReference type="GO" id="GO:0005975">
    <property type="term" value="P:carbohydrate metabolic process"/>
    <property type="evidence" value="ECO:0007669"/>
    <property type="project" value="UniProtKB-ARBA"/>
</dbReference>
<keyword evidence="4" id="KW-1185">Reference proteome</keyword>
<dbReference type="EMBL" id="JACHJB010000001">
    <property type="protein sequence ID" value="MBB6346329.1"/>
    <property type="molecule type" value="Genomic_DNA"/>
</dbReference>
<sequence>MRDGHVGGHVHGALRYALVGVAVFALSAGSVVAQSTTAMAASAAPGVPQDPQVVFTENFENGQGAAPIVVTDYTGPAPVDQTYKADPAWLTACNGWVASQQNPANPPAGSGCGGWWSSVKQLAGTLGKWAGGDPATNHAVTAYTNADPGPNKTQLEAVTPVAIGAPNRFLTFSVDAAEVNCYANHAKMGFYLLDGQQAVPTFTTPIEPCANPGTTVGGIAVGTYTSNSPVLFGGSAVGLRLVNFQASGYGNDAAFDNVRILDVTPQLDVAYSPASVEVGTDATLTFTITNTSELAVKNGWSFTERLPTGLTVAAAAPATDCAAPQVTAPAGSGQIGVTGTLPAGQASCTVKVAVTAARAGTYTTCAADLAGYAGVNPPGCAAVRFVPPVLAFDAHAHGGRVSSRLLSVGPLEPSDITCTETPGADRHALVKATLPGLGSLRAIRTEASGSVDPAGLRTAAATARTAHLRLLGGLVTAKEIVSTAKAQGDDAGHVNSTGQVTLTDLKVNGVAITDTKANLTIDIPLVAKVVINEQVTSADGIAVNAIHIRTPAGADIVIGHARAALTVPGKPCPTY</sequence>
<organism evidence="3 4">
    <name type="scientific">Nonomuraea muscovyensis</name>
    <dbReference type="NCBI Taxonomy" id="1124761"/>
    <lineage>
        <taxon>Bacteria</taxon>
        <taxon>Bacillati</taxon>
        <taxon>Actinomycetota</taxon>
        <taxon>Actinomycetes</taxon>
        <taxon>Streptosporangiales</taxon>
        <taxon>Streptosporangiaceae</taxon>
        <taxon>Nonomuraea</taxon>
    </lineage>
</organism>
<accession>A0A7X0C0H9</accession>
<evidence type="ECO:0000256" key="1">
    <source>
        <dbReference type="SAM" id="SignalP"/>
    </source>
</evidence>
<dbReference type="Pfam" id="PF25564">
    <property type="entry name" value="DUF7933"/>
    <property type="match status" value="1"/>
</dbReference>
<feature type="signal peptide" evidence="1">
    <location>
        <begin position="1"/>
        <end position="40"/>
    </location>
</feature>
<dbReference type="RefSeq" id="WP_185084125.1">
    <property type="nucleotide sequence ID" value="NZ_JACHJB010000001.1"/>
</dbReference>
<feature type="domain" description="DUF7933" evidence="2">
    <location>
        <begin position="265"/>
        <end position="377"/>
    </location>
</feature>
<name>A0A7X0C0H9_9ACTN</name>
<gene>
    <name evidence="3" type="ORF">FHU36_002838</name>
</gene>
<evidence type="ECO:0000259" key="2">
    <source>
        <dbReference type="Pfam" id="PF25564"/>
    </source>
</evidence>
<dbReference type="Gene3D" id="2.60.40.10">
    <property type="entry name" value="Immunoglobulins"/>
    <property type="match status" value="1"/>
</dbReference>
<feature type="chain" id="PRO_5031088275" evidence="1">
    <location>
        <begin position="41"/>
        <end position="575"/>
    </location>
</feature>
<evidence type="ECO:0000313" key="4">
    <source>
        <dbReference type="Proteomes" id="UP000583800"/>
    </source>
</evidence>
<proteinExistence type="predicted"/>
<keyword evidence="1" id="KW-0732">Signal</keyword>
<protein>
    <submittedName>
        <fullName evidence="3">Putative repeat protein (TIGR01451 family)</fullName>
    </submittedName>
</protein>
<dbReference type="NCBIfam" id="NF040603">
    <property type="entry name" value="choice_anch_P"/>
    <property type="match status" value="1"/>
</dbReference>
<dbReference type="InterPro" id="IPR013783">
    <property type="entry name" value="Ig-like_fold"/>
</dbReference>
<reference evidence="3 4" key="1">
    <citation type="submission" date="2020-08" db="EMBL/GenBank/DDBJ databases">
        <title>Sequencing the genomes of 1000 actinobacteria strains.</title>
        <authorList>
            <person name="Klenk H.-P."/>
        </authorList>
    </citation>
    <scope>NUCLEOTIDE SEQUENCE [LARGE SCALE GENOMIC DNA]</scope>
    <source>
        <strain evidence="3 4">DSM 45913</strain>
    </source>
</reference>
<dbReference type="InterPro" id="IPR057693">
    <property type="entry name" value="DUF7933"/>
</dbReference>